<proteinExistence type="predicted"/>
<dbReference type="SUPFAM" id="SSF50729">
    <property type="entry name" value="PH domain-like"/>
    <property type="match status" value="1"/>
</dbReference>
<evidence type="ECO:0000313" key="3">
    <source>
        <dbReference type="RefSeq" id="XP_006815618.1"/>
    </source>
</evidence>
<evidence type="ECO:0000313" key="2">
    <source>
        <dbReference type="Proteomes" id="UP000694865"/>
    </source>
</evidence>
<organism evidence="2 3">
    <name type="scientific">Saccoglossus kowalevskii</name>
    <name type="common">Acorn worm</name>
    <dbReference type="NCBI Taxonomy" id="10224"/>
    <lineage>
        <taxon>Eukaryota</taxon>
        <taxon>Metazoa</taxon>
        <taxon>Hemichordata</taxon>
        <taxon>Enteropneusta</taxon>
        <taxon>Harrimaniidae</taxon>
        <taxon>Saccoglossus</taxon>
    </lineage>
</organism>
<feature type="domain" description="PLC-beta PH" evidence="1">
    <location>
        <begin position="13"/>
        <end position="76"/>
    </location>
</feature>
<accession>A0ABM0M6H7</accession>
<dbReference type="InterPro" id="IPR037862">
    <property type="entry name" value="PLC-beta_PH"/>
</dbReference>
<dbReference type="Gene3D" id="2.30.29.240">
    <property type="match status" value="1"/>
</dbReference>
<name>A0ABM0M6H7_SACKO</name>
<reference evidence="3" key="1">
    <citation type="submission" date="2025-08" db="UniProtKB">
        <authorList>
            <consortium name="RefSeq"/>
        </authorList>
    </citation>
    <scope>IDENTIFICATION</scope>
    <source>
        <tissue evidence="3">Testes</tissue>
    </source>
</reference>
<gene>
    <name evidence="3" type="primary">LOC102803686</name>
</gene>
<evidence type="ECO:0000259" key="1">
    <source>
        <dbReference type="Pfam" id="PF17787"/>
    </source>
</evidence>
<keyword evidence="2" id="KW-1185">Reference proteome</keyword>
<sequence length="77" mass="9116">MAKLYDFQWQINVPDHLRNGAYFDRWDEDTCSVEAQCLYQVDEQSFFIRWKSEARDGQVLELSQVSDVRKGIANKVK</sequence>
<dbReference type="Pfam" id="PF17787">
    <property type="entry name" value="PH_14"/>
    <property type="match status" value="1"/>
</dbReference>
<feature type="non-terminal residue" evidence="3">
    <location>
        <position position="77"/>
    </location>
</feature>
<dbReference type="Proteomes" id="UP000694865">
    <property type="component" value="Unplaced"/>
</dbReference>
<dbReference type="RefSeq" id="XP_006815618.1">
    <property type="nucleotide sequence ID" value="XM_006815555.1"/>
</dbReference>
<dbReference type="GeneID" id="102803686"/>
<protein>
    <submittedName>
        <fullName evidence="3">1-phosphatidylinositol 4,5-bisphosphate phosphodiesterase beta-4-like</fullName>
    </submittedName>
</protein>